<dbReference type="PRINTS" id="PR01657">
    <property type="entry name" value="MCMFAMILY"/>
</dbReference>
<proteinExistence type="inferred from homology"/>
<dbReference type="SUPFAM" id="SSF52540">
    <property type="entry name" value="P-loop containing nucleoside triphosphate hydrolases"/>
    <property type="match status" value="1"/>
</dbReference>
<evidence type="ECO:0000256" key="2">
    <source>
        <dbReference type="ARBA" id="ARBA00022741"/>
    </source>
</evidence>
<dbReference type="PROSITE" id="PS00847">
    <property type="entry name" value="MCM_1"/>
    <property type="match status" value="1"/>
</dbReference>
<dbReference type="GO" id="GO:0042555">
    <property type="term" value="C:MCM complex"/>
    <property type="evidence" value="ECO:0000318"/>
    <property type="project" value="GO_Central"/>
</dbReference>
<dbReference type="Pfam" id="PF17855">
    <property type="entry name" value="MCM_lid"/>
    <property type="match status" value="1"/>
</dbReference>
<reference evidence="7 8" key="1">
    <citation type="journal article" date="2013" name="Proc. Natl. Acad. Sci. U.S.A.">
        <title>Fine-scale variation in meiotic recombination in Mimulus inferred from population shotgun sequencing.</title>
        <authorList>
            <person name="Hellsten U."/>
            <person name="Wright K.M."/>
            <person name="Jenkins J."/>
            <person name="Shu S."/>
            <person name="Yuan Y."/>
            <person name="Wessler S.R."/>
            <person name="Schmutz J."/>
            <person name="Willis J.H."/>
            <person name="Rokhsar D.S."/>
        </authorList>
    </citation>
    <scope>NUCLEOTIDE SEQUENCE [LARGE SCALE GENOMIC DNA]</scope>
    <source>
        <strain evidence="8">cv. DUN x IM62</strain>
    </source>
</reference>
<dbReference type="InterPro" id="IPR018525">
    <property type="entry name" value="MCM_CS"/>
</dbReference>
<dbReference type="GO" id="GO:0005524">
    <property type="term" value="F:ATP binding"/>
    <property type="evidence" value="ECO:0007669"/>
    <property type="project" value="UniProtKB-KW"/>
</dbReference>
<keyword evidence="8" id="KW-1185">Reference proteome</keyword>
<keyword evidence="4 5" id="KW-0238">DNA-binding</keyword>
<sequence length="247" mass="27158">MHDPQQIRGDLHVCVMGDPGVAKSQLLKYIINVAPRGVYTTGKGSSVVGLTAAVQKDPVTNEMVLEGGAHVLADMGICAIDEFDKMDESDRTPIHEVMEQQTVSIAKAGITTSLNARTAILAAANPAWFDLLWLILDQADMDTDLEMARHVLHVHQMKESPDLGFTQLEPSVLRAYISAARKLSPVVPRELEEYIASAYSSIRQEEAKSNAPHSYTTVRTLLSILRISAALARLRFSHRRLGGVYVR</sequence>
<evidence type="ECO:0000256" key="3">
    <source>
        <dbReference type="ARBA" id="ARBA00022840"/>
    </source>
</evidence>
<dbReference type="PROSITE" id="PS50051">
    <property type="entry name" value="MCM_2"/>
    <property type="match status" value="1"/>
</dbReference>
<dbReference type="InterPro" id="IPR041562">
    <property type="entry name" value="MCM_lid"/>
</dbReference>
<evidence type="ECO:0000256" key="1">
    <source>
        <dbReference type="ARBA" id="ARBA00012551"/>
    </source>
</evidence>
<dbReference type="InterPro" id="IPR001208">
    <property type="entry name" value="MCM_dom"/>
</dbReference>
<dbReference type="Gene3D" id="3.40.50.300">
    <property type="entry name" value="P-loop containing nucleotide triphosphate hydrolases"/>
    <property type="match status" value="2"/>
</dbReference>
<dbReference type="GO" id="GO:0005634">
    <property type="term" value="C:nucleus"/>
    <property type="evidence" value="ECO:0000318"/>
    <property type="project" value="GO_Central"/>
</dbReference>
<dbReference type="STRING" id="4155.A0A022R7I7"/>
<dbReference type="PANTHER" id="PTHR11630">
    <property type="entry name" value="DNA REPLICATION LICENSING FACTOR MCM FAMILY MEMBER"/>
    <property type="match status" value="1"/>
</dbReference>
<gene>
    <name evidence="7" type="ORF">MIMGU_mgv11b023827mg</name>
</gene>
<evidence type="ECO:0000313" key="8">
    <source>
        <dbReference type="Proteomes" id="UP000030748"/>
    </source>
</evidence>
<feature type="domain" description="MCM C-terminal AAA(+) ATPase" evidence="6">
    <location>
        <begin position="1"/>
        <end position="151"/>
    </location>
</feature>
<dbReference type="EMBL" id="KI630674">
    <property type="protein sequence ID" value="EYU34835.1"/>
    <property type="molecule type" value="Genomic_DNA"/>
</dbReference>
<dbReference type="EC" id="3.6.4.12" evidence="1"/>
<protein>
    <recommendedName>
        <fullName evidence="1">DNA helicase</fullName>
        <ecNumber evidence="1">3.6.4.12</ecNumber>
    </recommendedName>
</protein>
<evidence type="ECO:0000313" key="7">
    <source>
        <dbReference type="EMBL" id="EYU34835.1"/>
    </source>
</evidence>
<dbReference type="InterPro" id="IPR027417">
    <property type="entry name" value="P-loop_NTPase"/>
</dbReference>
<dbReference type="SMART" id="SM00350">
    <property type="entry name" value="MCM"/>
    <property type="match status" value="1"/>
</dbReference>
<name>A0A022R7I7_ERYGU</name>
<evidence type="ECO:0000259" key="6">
    <source>
        <dbReference type="PROSITE" id="PS50051"/>
    </source>
</evidence>
<keyword evidence="2 5" id="KW-0547">Nucleotide-binding</keyword>
<accession>A0A022R7I7</accession>
<evidence type="ECO:0000256" key="5">
    <source>
        <dbReference type="RuleBase" id="RU004070"/>
    </source>
</evidence>
<dbReference type="Pfam" id="PF00493">
    <property type="entry name" value="MCM"/>
    <property type="match status" value="1"/>
</dbReference>
<dbReference type="eggNOG" id="KOG0482">
    <property type="taxonomic scope" value="Eukaryota"/>
</dbReference>
<dbReference type="GO" id="GO:0003678">
    <property type="term" value="F:DNA helicase activity"/>
    <property type="evidence" value="ECO:0007669"/>
    <property type="project" value="UniProtKB-EC"/>
</dbReference>
<dbReference type="AlphaFoldDB" id="A0A022R7I7"/>
<dbReference type="PANTHER" id="PTHR11630:SF26">
    <property type="entry name" value="DNA REPLICATION LICENSING FACTOR MCM7"/>
    <property type="match status" value="1"/>
</dbReference>
<keyword evidence="3 5" id="KW-0067">ATP-binding</keyword>
<dbReference type="Proteomes" id="UP000030748">
    <property type="component" value="Unassembled WGS sequence"/>
</dbReference>
<organism evidence="7 8">
    <name type="scientific">Erythranthe guttata</name>
    <name type="common">Yellow monkey flower</name>
    <name type="synonym">Mimulus guttatus</name>
    <dbReference type="NCBI Taxonomy" id="4155"/>
    <lineage>
        <taxon>Eukaryota</taxon>
        <taxon>Viridiplantae</taxon>
        <taxon>Streptophyta</taxon>
        <taxon>Embryophyta</taxon>
        <taxon>Tracheophyta</taxon>
        <taxon>Spermatophyta</taxon>
        <taxon>Magnoliopsida</taxon>
        <taxon>eudicotyledons</taxon>
        <taxon>Gunneridae</taxon>
        <taxon>Pentapetalae</taxon>
        <taxon>asterids</taxon>
        <taxon>lamiids</taxon>
        <taxon>Lamiales</taxon>
        <taxon>Phrymaceae</taxon>
        <taxon>Erythranthe</taxon>
    </lineage>
</organism>
<dbReference type="InterPro" id="IPR031327">
    <property type="entry name" value="MCM"/>
</dbReference>
<dbReference type="GO" id="GO:0006270">
    <property type="term" value="P:DNA replication initiation"/>
    <property type="evidence" value="ECO:0000318"/>
    <property type="project" value="GO_Central"/>
</dbReference>
<dbReference type="GO" id="GO:0000727">
    <property type="term" value="P:double-strand break repair via break-induced replication"/>
    <property type="evidence" value="ECO:0000318"/>
    <property type="project" value="GO_Central"/>
</dbReference>
<evidence type="ECO:0000256" key="4">
    <source>
        <dbReference type="ARBA" id="ARBA00023125"/>
    </source>
</evidence>
<dbReference type="GO" id="GO:0003697">
    <property type="term" value="F:single-stranded DNA binding"/>
    <property type="evidence" value="ECO:0000318"/>
    <property type="project" value="GO_Central"/>
</dbReference>
<dbReference type="PhylomeDB" id="A0A022R7I7"/>
<dbReference type="GO" id="GO:0000347">
    <property type="term" value="C:THO complex"/>
    <property type="evidence" value="ECO:0007669"/>
    <property type="project" value="UniProtKB-ARBA"/>
</dbReference>
<comment type="similarity">
    <text evidence="5">Belongs to the MCM family.</text>
</comment>
<dbReference type="GO" id="GO:0006271">
    <property type="term" value="P:DNA strand elongation involved in DNA replication"/>
    <property type="evidence" value="ECO:0000318"/>
    <property type="project" value="GO_Central"/>
</dbReference>